<protein>
    <submittedName>
        <fullName evidence="2">Uncharacterized protein</fullName>
    </submittedName>
</protein>
<proteinExistence type="predicted"/>
<evidence type="ECO:0000256" key="1">
    <source>
        <dbReference type="SAM" id="Phobius"/>
    </source>
</evidence>
<dbReference type="Proteomes" id="UP000812287">
    <property type="component" value="Unassembled WGS sequence"/>
</dbReference>
<dbReference type="AlphaFoldDB" id="A0A9P7VPM6"/>
<sequence>MFGRYVVTFDMSEAACGSIVYICLIAFRCMSHRVIFIVHPYMSSADGRSTYFFRDDIEHHPLVVEPSAALQIRRFRMGCISPILLVSFIPSVLGSRDS</sequence>
<name>A0A9P7VPM6_9AGAR</name>
<comment type="caution">
    <text evidence="2">The sequence shown here is derived from an EMBL/GenBank/DDBJ whole genome shotgun (WGS) entry which is preliminary data.</text>
</comment>
<gene>
    <name evidence="2" type="ORF">BT62DRAFT_1009060</name>
</gene>
<keyword evidence="3" id="KW-1185">Reference proteome</keyword>
<dbReference type="RefSeq" id="XP_043037199.1">
    <property type="nucleotide sequence ID" value="XM_043177508.1"/>
</dbReference>
<organism evidence="2 3">
    <name type="scientific">Guyanagaster necrorhizus</name>
    <dbReference type="NCBI Taxonomy" id="856835"/>
    <lineage>
        <taxon>Eukaryota</taxon>
        <taxon>Fungi</taxon>
        <taxon>Dikarya</taxon>
        <taxon>Basidiomycota</taxon>
        <taxon>Agaricomycotina</taxon>
        <taxon>Agaricomycetes</taxon>
        <taxon>Agaricomycetidae</taxon>
        <taxon>Agaricales</taxon>
        <taxon>Marasmiineae</taxon>
        <taxon>Physalacriaceae</taxon>
        <taxon>Guyanagaster</taxon>
    </lineage>
</organism>
<reference evidence="2" key="1">
    <citation type="submission" date="2020-11" db="EMBL/GenBank/DDBJ databases">
        <title>Adaptations for nitrogen fixation in a non-lichenized fungal sporocarp promotes dispersal by wood-feeding termites.</title>
        <authorList>
            <consortium name="DOE Joint Genome Institute"/>
            <person name="Koch R.A."/>
            <person name="Yoon G."/>
            <person name="Arayal U."/>
            <person name="Lail K."/>
            <person name="Amirebrahimi M."/>
            <person name="Labutti K."/>
            <person name="Lipzen A."/>
            <person name="Riley R."/>
            <person name="Barry K."/>
            <person name="Henrissat B."/>
            <person name="Grigoriev I.V."/>
            <person name="Herr J.R."/>
            <person name="Aime M.C."/>
        </authorList>
    </citation>
    <scope>NUCLEOTIDE SEQUENCE</scope>
    <source>
        <strain evidence="2">MCA 3950</strain>
    </source>
</reference>
<evidence type="ECO:0000313" key="2">
    <source>
        <dbReference type="EMBL" id="KAG7443699.1"/>
    </source>
</evidence>
<keyword evidence="1" id="KW-0812">Transmembrane</keyword>
<dbReference type="GeneID" id="66099795"/>
<feature type="transmembrane region" description="Helical" evidence="1">
    <location>
        <begin position="6"/>
        <end position="27"/>
    </location>
</feature>
<keyword evidence="1" id="KW-1133">Transmembrane helix</keyword>
<evidence type="ECO:0000313" key="3">
    <source>
        <dbReference type="Proteomes" id="UP000812287"/>
    </source>
</evidence>
<dbReference type="EMBL" id="MU250544">
    <property type="protein sequence ID" value="KAG7443699.1"/>
    <property type="molecule type" value="Genomic_DNA"/>
</dbReference>
<keyword evidence="1" id="KW-0472">Membrane</keyword>
<accession>A0A9P7VPM6</accession>